<protein>
    <submittedName>
        <fullName evidence="1">Uncharacterized protein</fullName>
    </submittedName>
</protein>
<accession>A0A6J4LP81</accession>
<dbReference type="Pfam" id="PF14356">
    <property type="entry name" value="DUF4403"/>
    <property type="match status" value="1"/>
</dbReference>
<reference evidence="1" key="1">
    <citation type="submission" date="2020-02" db="EMBL/GenBank/DDBJ databases">
        <authorList>
            <person name="Meier V. D."/>
        </authorList>
    </citation>
    <scope>NUCLEOTIDE SEQUENCE</scope>
    <source>
        <strain evidence="1">AVDCRST_MAG11</strain>
    </source>
</reference>
<gene>
    <name evidence="1" type="ORF">AVDCRST_MAG11-2796</name>
</gene>
<dbReference type="AlphaFoldDB" id="A0A6J4LP81"/>
<evidence type="ECO:0000313" key="1">
    <source>
        <dbReference type="EMBL" id="CAA9337506.1"/>
    </source>
</evidence>
<name>A0A6J4LP81_9BACT</name>
<dbReference type="EMBL" id="CADCTU010000617">
    <property type="protein sequence ID" value="CAA9337506.1"/>
    <property type="molecule type" value="Genomic_DNA"/>
</dbReference>
<dbReference type="InterPro" id="IPR025515">
    <property type="entry name" value="DUF4403"/>
</dbReference>
<organism evidence="1">
    <name type="scientific">uncultured Gemmatimonadaceae bacterium</name>
    <dbReference type="NCBI Taxonomy" id="246130"/>
    <lineage>
        <taxon>Bacteria</taxon>
        <taxon>Pseudomonadati</taxon>
        <taxon>Gemmatimonadota</taxon>
        <taxon>Gemmatimonadia</taxon>
        <taxon>Gemmatimonadales</taxon>
        <taxon>Gemmatimonadaceae</taxon>
        <taxon>environmental samples</taxon>
    </lineage>
</organism>
<sequence length="484" mass="51420">MPTHAGTAVRRSWLRLAAPPLVVALGAACGRERAPDPPALRELTAAALEAPPVPAATLSRFGVPLDYDFTPVLAVVERAVPTTFGSLEERRQLGDDRRRHYAFEATRGPFTTFVVGSEVHLRTTLSYAARGYYDPPVGPTLRAGCGTGGARPQIVVELVTPLTLGPDWRLRSKARVADVAPASTRSSDRCRVSILRYDVTDRVVAAARKGITAKLPEIDRTVARVDLTERVTRWWELLNRPIRLADGVWLVLQPQRLRAGRVTGRGRVITVEAGLDAYPKIVTGAAAAATALPLPPLADHTGGRGFSIALEGIVDYTTASRAVTAALQGRTVTQAGQSVTVRSVAVSAAPAGRLALTVAFTGDANGSLRLLGAPRYDAARGRVTVPDLEYDLDTDNTLVDAVAWVRSDALRALFREKAELPVAPVLERGRALLAKGLNRTVGGTMTLSATVDSVAVDGVYVTAPGVVVHASAAGTARVSVRQQR</sequence>
<proteinExistence type="predicted"/>